<evidence type="ECO:0000313" key="3">
    <source>
        <dbReference type="RefSeq" id="XP_065668575.1"/>
    </source>
</evidence>
<organism evidence="2 3">
    <name type="scientific">Hydra vulgaris</name>
    <name type="common">Hydra</name>
    <name type="synonym">Hydra attenuata</name>
    <dbReference type="NCBI Taxonomy" id="6087"/>
    <lineage>
        <taxon>Eukaryota</taxon>
        <taxon>Metazoa</taxon>
        <taxon>Cnidaria</taxon>
        <taxon>Hydrozoa</taxon>
        <taxon>Hydroidolina</taxon>
        <taxon>Anthoathecata</taxon>
        <taxon>Aplanulata</taxon>
        <taxon>Hydridae</taxon>
        <taxon>Hydra</taxon>
    </lineage>
</organism>
<dbReference type="SUPFAM" id="SSF57501">
    <property type="entry name" value="Cystine-knot cytokines"/>
    <property type="match status" value="1"/>
</dbReference>
<gene>
    <name evidence="3" type="primary">LOC100200203</name>
</gene>
<protein>
    <submittedName>
        <fullName evidence="3">Uncharacterized protein LOC100200203</fullName>
    </submittedName>
</protein>
<dbReference type="Gene3D" id="2.10.90.10">
    <property type="entry name" value="Cystine-knot cytokines"/>
    <property type="match status" value="1"/>
</dbReference>
<name>A0ABM4D2U2_HYDVU</name>
<sequence length="296" mass="33772">MFFYTCYRLIVKREQKQFCRSKMILKGLLIILVSFYSSTNATSLENVDCGSYVDYVDTDNQGHFRFMPRVVKLNRCRGVDNLIPNPHNYKCVPTHNGVKKIDLTVVKEQTHEFVTIAVENNTECQTVCSLNDKSCNSYQTFSNNNCECTCNYENNFPVCNLNFVWSKTDCNCICSPSKSRNCPLGKQFNENECECKCTASTCPNPNQVLDPISCNCLDKQKSPSTGRREEVKICKNSIDTFKFIIGLVIEAIFFILLFTLLYCFYFKPKLAVLSKKTVKLENSVNAYCNGLHATDV</sequence>
<proteinExistence type="predicted"/>
<keyword evidence="2" id="KW-1185">Reference proteome</keyword>
<evidence type="ECO:0000256" key="1">
    <source>
        <dbReference type="SAM" id="Phobius"/>
    </source>
</evidence>
<dbReference type="GeneID" id="100200203"/>
<keyword evidence="1" id="KW-1133">Transmembrane helix</keyword>
<evidence type="ECO:0000313" key="2">
    <source>
        <dbReference type="Proteomes" id="UP001652625"/>
    </source>
</evidence>
<keyword evidence="1" id="KW-0812">Transmembrane</keyword>
<dbReference type="Proteomes" id="UP001652625">
    <property type="component" value="Chromosome 12"/>
</dbReference>
<reference evidence="3" key="1">
    <citation type="submission" date="2025-08" db="UniProtKB">
        <authorList>
            <consortium name="RefSeq"/>
        </authorList>
    </citation>
    <scope>IDENTIFICATION</scope>
</reference>
<keyword evidence="1" id="KW-0472">Membrane</keyword>
<accession>A0ABM4D2U2</accession>
<feature type="transmembrane region" description="Helical" evidence="1">
    <location>
        <begin position="243"/>
        <end position="266"/>
    </location>
</feature>
<dbReference type="InterPro" id="IPR029034">
    <property type="entry name" value="Cystine-knot_cytokine"/>
</dbReference>
<dbReference type="RefSeq" id="XP_065668575.1">
    <property type="nucleotide sequence ID" value="XM_065812503.1"/>
</dbReference>